<keyword evidence="3" id="KW-1185">Reference proteome</keyword>
<evidence type="ECO:0008006" key="4">
    <source>
        <dbReference type="Google" id="ProtNLM"/>
    </source>
</evidence>
<evidence type="ECO:0000256" key="1">
    <source>
        <dbReference type="SAM" id="MobiDB-lite"/>
    </source>
</evidence>
<sequence length="256" mass="29009">MSSSSAGWGRQPPLQSTVSLQQPHLVPHHVPLQSLQQPHQQPHQQPLPHVQSAAYIQEESNSDVSGYTYCPPGWDEQRLRNGPDAEVISRIAMDTYTDIAYIKDKNTIQVVGETHDDVYRAQSQLNLLFFPIPVKSKKQWARPDRPGTWGQRRDSLSQGNALRRMRSEPVMAHHAAPRPALQNLTHQQISHNSYSQYNERITAIPEYDDCQYPASSSHRDYQQSAGYTARYSQNYATGTSHPNFGQVADVPNGRWT</sequence>
<protein>
    <recommendedName>
        <fullName evidence="4">K Homology domain-containing protein</fullName>
    </recommendedName>
</protein>
<dbReference type="Proteomes" id="UP001648503">
    <property type="component" value="Unassembled WGS sequence"/>
</dbReference>
<reference evidence="2 3" key="1">
    <citation type="submission" date="2021-02" db="EMBL/GenBank/DDBJ databases">
        <title>Variation within the Batrachochytrium salamandrivorans European outbreak.</title>
        <authorList>
            <person name="Kelly M."/>
            <person name="Pasmans F."/>
            <person name="Shea T.P."/>
            <person name="Munoz J.F."/>
            <person name="Carranza S."/>
            <person name="Cuomo C.A."/>
            <person name="Martel A."/>
        </authorList>
    </citation>
    <scope>NUCLEOTIDE SEQUENCE [LARGE SCALE GENOMIC DNA]</scope>
    <source>
        <strain evidence="2 3">AMFP18/2</strain>
    </source>
</reference>
<proteinExistence type="predicted"/>
<accession>A0ABQ8FCR2</accession>
<name>A0ABQ8FCR2_9FUNG</name>
<gene>
    <name evidence="2" type="ORF">BASA50_005358</name>
</gene>
<feature type="region of interest" description="Disordered" evidence="1">
    <location>
        <begin position="139"/>
        <end position="158"/>
    </location>
</feature>
<feature type="compositionally biased region" description="Basic and acidic residues" evidence="1">
    <location>
        <begin position="141"/>
        <end position="155"/>
    </location>
</feature>
<feature type="region of interest" description="Disordered" evidence="1">
    <location>
        <begin position="237"/>
        <end position="256"/>
    </location>
</feature>
<organism evidence="2 3">
    <name type="scientific">Batrachochytrium salamandrivorans</name>
    <dbReference type="NCBI Taxonomy" id="1357716"/>
    <lineage>
        <taxon>Eukaryota</taxon>
        <taxon>Fungi</taxon>
        <taxon>Fungi incertae sedis</taxon>
        <taxon>Chytridiomycota</taxon>
        <taxon>Chytridiomycota incertae sedis</taxon>
        <taxon>Chytridiomycetes</taxon>
        <taxon>Rhizophydiales</taxon>
        <taxon>Rhizophydiales incertae sedis</taxon>
        <taxon>Batrachochytrium</taxon>
    </lineage>
</organism>
<dbReference type="EMBL" id="JAFCIX010000249">
    <property type="protein sequence ID" value="KAH6596061.1"/>
    <property type="molecule type" value="Genomic_DNA"/>
</dbReference>
<evidence type="ECO:0000313" key="2">
    <source>
        <dbReference type="EMBL" id="KAH6596061.1"/>
    </source>
</evidence>
<evidence type="ECO:0000313" key="3">
    <source>
        <dbReference type="Proteomes" id="UP001648503"/>
    </source>
</evidence>
<comment type="caution">
    <text evidence="2">The sequence shown here is derived from an EMBL/GenBank/DDBJ whole genome shotgun (WGS) entry which is preliminary data.</text>
</comment>